<feature type="region of interest" description="Disordered" evidence="1">
    <location>
        <begin position="366"/>
        <end position="389"/>
    </location>
</feature>
<proteinExistence type="predicted"/>
<dbReference type="RefSeq" id="WP_010926406.1">
    <property type="nucleotide sequence ID" value="NC_002927.3"/>
</dbReference>
<protein>
    <submittedName>
        <fullName evidence="2">Uncharacterized protein</fullName>
    </submittedName>
</protein>
<dbReference type="EMBL" id="BX640443">
    <property type="protein sequence ID" value="CAE32685.1"/>
    <property type="molecule type" value="Genomic_DNA"/>
</dbReference>
<feature type="compositionally biased region" description="Basic and acidic residues" evidence="1">
    <location>
        <begin position="337"/>
        <end position="346"/>
    </location>
</feature>
<evidence type="ECO:0000313" key="2">
    <source>
        <dbReference type="EMBL" id="CAE32685.1"/>
    </source>
</evidence>
<dbReference type="Proteomes" id="UP000001027">
    <property type="component" value="Chromosome"/>
</dbReference>
<dbReference type="AlphaFoldDB" id="A0A0H3LUN2"/>
<organism evidence="2 3">
    <name type="scientific">Bordetella bronchiseptica (strain ATCC BAA-588 / NCTC 13252 / RB50)</name>
    <name type="common">Alcaligenes bronchisepticus</name>
    <dbReference type="NCBI Taxonomy" id="257310"/>
    <lineage>
        <taxon>Bacteria</taxon>
        <taxon>Pseudomonadati</taxon>
        <taxon>Pseudomonadota</taxon>
        <taxon>Betaproteobacteria</taxon>
        <taxon>Burkholderiales</taxon>
        <taxon>Alcaligenaceae</taxon>
        <taxon>Bordetella</taxon>
    </lineage>
</organism>
<dbReference type="eggNOG" id="ENOG5033FJM">
    <property type="taxonomic scope" value="Bacteria"/>
</dbReference>
<feature type="compositionally biased region" description="Basic and acidic residues" evidence="1">
    <location>
        <begin position="366"/>
        <end position="375"/>
    </location>
</feature>
<feature type="region of interest" description="Disordered" evidence="1">
    <location>
        <begin position="325"/>
        <end position="346"/>
    </location>
</feature>
<name>A0A0H3LUN2_BORBR</name>
<feature type="compositionally biased region" description="Polar residues" evidence="1">
    <location>
        <begin position="378"/>
        <end position="389"/>
    </location>
</feature>
<reference evidence="2 3" key="1">
    <citation type="journal article" date="2003" name="Nat. Genet.">
        <title>Comparative analysis of the genome sequences of Bordetella pertussis, Bordetella parapertussis and Bordetella bronchiseptica.</title>
        <authorList>
            <person name="Parkhill J."/>
            <person name="Sebaihia M."/>
            <person name="Preston A."/>
            <person name="Murphy L.D."/>
            <person name="Thomson N.R."/>
            <person name="Harris D.E."/>
            <person name="Holden M.T.G."/>
            <person name="Churcher C.M."/>
            <person name="Bentley S.D."/>
            <person name="Mungall K.L."/>
            <person name="Cerdeno-Tarraga A.-M."/>
            <person name="Temple L."/>
            <person name="James K.D."/>
            <person name="Harris B."/>
            <person name="Quail M.A."/>
            <person name="Achtman M."/>
            <person name="Atkin R."/>
            <person name="Baker S."/>
            <person name="Basham D."/>
            <person name="Bason N."/>
            <person name="Cherevach I."/>
            <person name="Chillingworth T."/>
            <person name="Collins M."/>
            <person name="Cronin A."/>
            <person name="Davis P."/>
            <person name="Doggett J."/>
            <person name="Feltwell T."/>
            <person name="Goble A."/>
            <person name="Hamlin N."/>
            <person name="Hauser H."/>
            <person name="Holroyd S."/>
            <person name="Jagels K."/>
            <person name="Leather S."/>
            <person name="Moule S."/>
            <person name="Norberczak H."/>
            <person name="O'Neil S."/>
            <person name="Ormond D."/>
            <person name="Price C."/>
            <person name="Rabbinowitsch E."/>
            <person name="Rutter S."/>
            <person name="Sanders M."/>
            <person name="Saunders D."/>
            <person name="Seeger K."/>
            <person name="Sharp S."/>
            <person name="Simmonds M."/>
            <person name="Skelton J."/>
            <person name="Squares R."/>
            <person name="Squares S."/>
            <person name="Stevens K."/>
            <person name="Unwin L."/>
            <person name="Whitehead S."/>
            <person name="Barrell B.G."/>
            <person name="Maskell D.J."/>
        </authorList>
    </citation>
    <scope>NUCLEOTIDE SEQUENCE [LARGE SCALE GENOMIC DNA]</scope>
    <source>
        <strain evidence="2 3">ATCC BAA-588 / NCTC 13252 / RB50</strain>
    </source>
</reference>
<evidence type="ECO:0000313" key="3">
    <source>
        <dbReference type="Proteomes" id="UP000001027"/>
    </source>
</evidence>
<evidence type="ECO:0000256" key="1">
    <source>
        <dbReference type="SAM" id="MobiDB-lite"/>
    </source>
</evidence>
<dbReference type="HOGENOM" id="CLU_709161_0_0_4"/>
<accession>A0A0H3LUN2</accession>
<gene>
    <name evidence="2" type="ordered locus">BB2189</name>
</gene>
<dbReference type="KEGG" id="bbr:BB2189"/>
<sequence length="389" mass="42100">MTTQNNAAQSVLTDEEIQDIADLFDIYGEKPEFARAVESTLLSKLRAPVPDGKRPDLDWIEGVRVTDTVGRGWCVRIDGTDIYEDANRYGCKGRKSFQIASGLSNKQEAERAALEWLDRQRAALASAPVADERALHIKALQDLRLGVEMDQHCMEDGDAKLAALDAAITALRWSAGALQALNIEADKITLDGETRTVGDILDHADRALANAPVAGEAQPVGWFQNDAGKGEPPHYSQVSDEYAGELDVYPFYAAAQASAEARDAAAVRDTGKDRLSFHIWALVHGMDITPNDSCGYVSPLTQRAWMRWNPPAPAALAAQPGAIRNPLIAEPSGNPGELERAGDAPREDDMLTIAYLARAQAEKERAALAARKEGDALSATQTEQGEQDA</sequence>